<reference evidence="1 2" key="1">
    <citation type="submission" date="2019-03" db="EMBL/GenBank/DDBJ databases">
        <title>Bradyrhizobium diversity isolated from nodules of Chamaecrista fasciculata.</title>
        <authorList>
            <person name="Klepa M.S."/>
            <person name="Urquiaga M.O."/>
            <person name="Hungria M."/>
            <person name="Delamuta J.R."/>
        </authorList>
    </citation>
    <scope>NUCLEOTIDE SEQUENCE [LARGE SCALE GENOMIC DNA]</scope>
    <source>
        <strain evidence="1 2">CNPSo 3448</strain>
    </source>
</reference>
<protein>
    <submittedName>
        <fullName evidence="1">Uncharacterized protein</fullName>
    </submittedName>
</protein>
<gene>
    <name evidence="1" type="ORF">E4K65_43680</name>
</gene>
<comment type="caution">
    <text evidence="1">The sequence shown here is derived from an EMBL/GenBank/DDBJ whole genome shotgun (WGS) entry which is preliminary data.</text>
</comment>
<dbReference type="EMBL" id="SPQT01000051">
    <property type="protein sequence ID" value="TFV37410.1"/>
    <property type="molecule type" value="Genomic_DNA"/>
</dbReference>
<organism evidence="1 2">
    <name type="scientific">Bradyrhizobium niftali</name>
    <dbReference type="NCBI Taxonomy" id="2560055"/>
    <lineage>
        <taxon>Bacteria</taxon>
        <taxon>Pseudomonadati</taxon>
        <taxon>Pseudomonadota</taxon>
        <taxon>Alphaproteobacteria</taxon>
        <taxon>Hyphomicrobiales</taxon>
        <taxon>Nitrobacteraceae</taxon>
        <taxon>Bradyrhizobium</taxon>
    </lineage>
</organism>
<dbReference type="AlphaFoldDB" id="A0A4Y9L1G4"/>
<dbReference type="RefSeq" id="WP_135179367.1">
    <property type="nucleotide sequence ID" value="NZ_SPQT01000051.1"/>
</dbReference>
<evidence type="ECO:0000313" key="1">
    <source>
        <dbReference type="EMBL" id="TFV37410.1"/>
    </source>
</evidence>
<accession>A0A4Y9L1G4</accession>
<proteinExistence type="predicted"/>
<keyword evidence="2" id="KW-1185">Reference proteome</keyword>
<dbReference type="Proteomes" id="UP000297966">
    <property type="component" value="Unassembled WGS sequence"/>
</dbReference>
<dbReference type="OrthoDB" id="8252875at2"/>
<sequence length="126" mass="14079">MRAAKALFIRHGAERTPEGRSLRLLRHWLSPTQLAQFGHLGYFEVVGGDTGKRYRIYTGAATNVCEVDENDRPKVGLCFLPHGDLPIGDVMLAQKIALETCEGRVLAVARRFTPAGFLFSRTRPLR</sequence>
<name>A0A4Y9L1G4_9BRAD</name>
<evidence type="ECO:0000313" key="2">
    <source>
        <dbReference type="Proteomes" id="UP000297966"/>
    </source>
</evidence>